<name>A0A561WXC6_9ACTN</name>
<proteinExistence type="predicted"/>
<organism evidence="2 3">
    <name type="scientific">Micromonospora palomenae</name>
    <dbReference type="NCBI Taxonomy" id="1461247"/>
    <lineage>
        <taxon>Bacteria</taxon>
        <taxon>Bacillati</taxon>
        <taxon>Actinomycetota</taxon>
        <taxon>Actinomycetes</taxon>
        <taxon>Micromonosporales</taxon>
        <taxon>Micromonosporaceae</taxon>
        <taxon>Micromonospora</taxon>
    </lineage>
</organism>
<dbReference type="RefSeq" id="WP_154937816.1">
    <property type="nucleotide sequence ID" value="NZ_VIXA01000001.1"/>
</dbReference>
<dbReference type="EMBL" id="VIXA01000001">
    <property type="protein sequence ID" value="TWG28527.1"/>
    <property type="molecule type" value="Genomic_DNA"/>
</dbReference>
<protein>
    <recommendedName>
        <fullName evidence="4">HAF family extracellular repeat protein</fullName>
    </recommendedName>
</protein>
<evidence type="ECO:0008006" key="4">
    <source>
        <dbReference type="Google" id="ProtNLM"/>
    </source>
</evidence>
<sequence length="337" mass="35221">MTRTIPNSLLAGLTAGVLTATLGAPGVATAATRPRSATLCTIRPLPMPADVTHGEARAIDPTGRFIAGRGLRITGDVREELLLLWDGPRVTVAPSDPHRYLAAVNRYGVIVGSAFVDGTYRPWRYRDGRLEWLPAPATVSGSWPLGINARGDIVGHGSVEETETALPLLWPADRPGTVEVVDAPPNSAAQEIFDDGSIVGTAGASGGATTPTAWVRRPDGRIDRLTAPGAVPTWIRAAQGDWAVGGAGLDGDHVLMRWNLRSGATVPVHPGLPSVQDVNARGTVLGDRAVDRGDRLVPLPGAVPGAVIIMAWAIADNGTIVGSTNGTRLRPVRWSGC</sequence>
<evidence type="ECO:0000256" key="1">
    <source>
        <dbReference type="SAM" id="SignalP"/>
    </source>
</evidence>
<feature type="chain" id="PRO_5022164517" description="HAF family extracellular repeat protein" evidence="1">
    <location>
        <begin position="31"/>
        <end position="337"/>
    </location>
</feature>
<feature type="signal peptide" evidence="1">
    <location>
        <begin position="1"/>
        <end position="30"/>
    </location>
</feature>
<keyword evidence="3" id="KW-1185">Reference proteome</keyword>
<dbReference type="AlphaFoldDB" id="A0A561WXC6"/>
<accession>A0A561WXC6</accession>
<evidence type="ECO:0000313" key="2">
    <source>
        <dbReference type="EMBL" id="TWG28527.1"/>
    </source>
</evidence>
<evidence type="ECO:0000313" key="3">
    <source>
        <dbReference type="Proteomes" id="UP000319927"/>
    </source>
</evidence>
<dbReference type="OrthoDB" id="3357943at2"/>
<gene>
    <name evidence="2" type="ORF">FHX75_111679</name>
</gene>
<dbReference type="Proteomes" id="UP000319927">
    <property type="component" value="Unassembled WGS sequence"/>
</dbReference>
<comment type="caution">
    <text evidence="2">The sequence shown here is derived from an EMBL/GenBank/DDBJ whole genome shotgun (WGS) entry which is preliminary data.</text>
</comment>
<reference evidence="2 3" key="1">
    <citation type="submission" date="2019-06" db="EMBL/GenBank/DDBJ databases">
        <title>Sequencing the genomes of 1000 actinobacteria strains.</title>
        <authorList>
            <person name="Klenk H.-P."/>
        </authorList>
    </citation>
    <scope>NUCLEOTIDE SEQUENCE [LARGE SCALE GENOMIC DNA]</scope>
    <source>
        <strain evidence="2 3">DSM 102131</strain>
    </source>
</reference>
<keyword evidence="1" id="KW-0732">Signal</keyword>